<protein>
    <submittedName>
        <fullName evidence="1">Uncharacterized protein</fullName>
    </submittedName>
</protein>
<name>A0A699WKC9_TANCI</name>
<feature type="non-terminal residue" evidence="1">
    <location>
        <position position="53"/>
    </location>
</feature>
<reference evidence="1" key="1">
    <citation type="journal article" date="2019" name="Sci. Rep.">
        <title>Draft genome of Tanacetum cinerariifolium, the natural source of mosquito coil.</title>
        <authorList>
            <person name="Yamashiro T."/>
            <person name="Shiraishi A."/>
            <person name="Satake H."/>
            <person name="Nakayama K."/>
        </authorList>
    </citation>
    <scope>NUCLEOTIDE SEQUENCE</scope>
</reference>
<comment type="caution">
    <text evidence="1">The sequence shown here is derived from an EMBL/GenBank/DDBJ whole genome shotgun (WGS) entry which is preliminary data.</text>
</comment>
<sequence length="53" mass="5775">MLDHMVMTGKTLLVDEPETADTLADVMDMVFCSTDAGRSKQVGQSFVHSSVEL</sequence>
<proteinExistence type="predicted"/>
<gene>
    <name evidence="1" type="ORF">Tci_919512</name>
</gene>
<dbReference type="EMBL" id="BKCJ011701774">
    <property type="protein sequence ID" value="GFD47543.1"/>
    <property type="molecule type" value="Genomic_DNA"/>
</dbReference>
<organism evidence="1">
    <name type="scientific">Tanacetum cinerariifolium</name>
    <name type="common">Dalmatian daisy</name>
    <name type="synonym">Chrysanthemum cinerariifolium</name>
    <dbReference type="NCBI Taxonomy" id="118510"/>
    <lineage>
        <taxon>Eukaryota</taxon>
        <taxon>Viridiplantae</taxon>
        <taxon>Streptophyta</taxon>
        <taxon>Embryophyta</taxon>
        <taxon>Tracheophyta</taxon>
        <taxon>Spermatophyta</taxon>
        <taxon>Magnoliopsida</taxon>
        <taxon>eudicotyledons</taxon>
        <taxon>Gunneridae</taxon>
        <taxon>Pentapetalae</taxon>
        <taxon>asterids</taxon>
        <taxon>campanulids</taxon>
        <taxon>Asterales</taxon>
        <taxon>Asteraceae</taxon>
        <taxon>Asteroideae</taxon>
        <taxon>Anthemideae</taxon>
        <taxon>Anthemidinae</taxon>
        <taxon>Tanacetum</taxon>
    </lineage>
</organism>
<dbReference type="AlphaFoldDB" id="A0A699WKC9"/>
<accession>A0A699WKC9</accession>
<evidence type="ECO:0000313" key="1">
    <source>
        <dbReference type="EMBL" id="GFD47543.1"/>
    </source>
</evidence>